<keyword evidence="2" id="KW-1185">Reference proteome</keyword>
<evidence type="ECO:0000313" key="1">
    <source>
        <dbReference type="EMBL" id="KAG0686461.1"/>
    </source>
</evidence>
<dbReference type="Gene3D" id="3.40.50.720">
    <property type="entry name" value="NAD(P)-binding Rossmann-like Domain"/>
    <property type="match status" value="1"/>
</dbReference>
<reference evidence="1" key="1">
    <citation type="submission" date="2020-11" db="EMBL/GenBank/DDBJ databases">
        <title>Kefir isolates.</title>
        <authorList>
            <person name="Marcisauskas S."/>
            <person name="Kim Y."/>
            <person name="Blasche S."/>
        </authorList>
    </citation>
    <scope>NUCLEOTIDE SEQUENCE</scope>
    <source>
        <strain evidence="1">Olga-1</strain>
    </source>
</reference>
<accession>A0A9P7BD33</accession>
<dbReference type="OrthoDB" id="2015447at2759"/>
<gene>
    <name evidence="1" type="ORF">C6P40_004006</name>
</gene>
<organism evidence="1 2">
    <name type="scientific">Pichia californica</name>
    <dbReference type="NCBI Taxonomy" id="460514"/>
    <lineage>
        <taxon>Eukaryota</taxon>
        <taxon>Fungi</taxon>
        <taxon>Dikarya</taxon>
        <taxon>Ascomycota</taxon>
        <taxon>Saccharomycotina</taxon>
        <taxon>Pichiomycetes</taxon>
        <taxon>Pichiales</taxon>
        <taxon>Pichiaceae</taxon>
        <taxon>Pichia</taxon>
    </lineage>
</organism>
<sequence>SSVKFMKGIDYIEDDKELYCKLSKGYADGLSNFLVLDKSELPSNVKFGASYDSPMRRGGISLEKGAFDSTKITHCYGFGSSGFEMSWGAAQFVPPKF</sequence>
<dbReference type="AlphaFoldDB" id="A0A9P7BD33"/>
<evidence type="ECO:0000313" key="2">
    <source>
        <dbReference type="Proteomes" id="UP000697127"/>
    </source>
</evidence>
<name>A0A9P7BD33_9ASCO</name>
<dbReference type="Proteomes" id="UP000697127">
    <property type="component" value="Unassembled WGS sequence"/>
</dbReference>
<protein>
    <submittedName>
        <fullName evidence="1">Uncharacterized protein</fullName>
    </submittedName>
</protein>
<proteinExistence type="predicted"/>
<dbReference type="EMBL" id="PUHW01000497">
    <property type="protein sequence ID" value="KAG0686461.1"/>
    <property type="molecule type" value="Genomic_DNA"/>
</dbReference>
<comment type="caution">
    <text evidence="1">The sequence shown here is derived from an EMBL/GenBank/DDBJ whole genome shotgun (WGS) entry which is preliminary data.</text>
</comment>
<feature type="non-terminal residue" evidence="1">
    <location>
        <position position="97"/>
    </location>
</feature>